<dbReference type="VEuPathDB" id="FungiDB:AB675_7694"/>
<feature type="domain" description="Methylated-DNA-[protein]-cysteine S-methyltransferase DNA binding" evidence="6">
    <location>
        <begin position="187"/>
        <end position="271"/>
    </location>
</feature>
<keyword evidence="7" id="KW-0489">Methyltransferase</keyword>
<reference evidence="7 8" key="1">
    <citation type="submission" date="2015-06" db="EMBL/GenBank/DDBJ databases">
        <title>Draft genome of the ant-associated black yeast Phialophora attae CBS 131958.</title>
        <authorList>
            <person name="Moreno L.F."/>
            <person name="Stielow B.J."/>
            <person name="de Hoog S."/>
            <person name="Vicente V.A."/>
            <person name="Weiss V.A."/>
            <person name="de Vries M."/>
            <person name="Cruz L.M."/>
            <person name="Souza E.M."/>
        </authorList>
    </citation>
    <scope>NUCLEOTIDE SEQUENCE [LARGE SCALE GENOMIC DNA]</scope>
    <source>
        <strain evidence="7 8">CBS 131958</strain>
    </source>
</reference>
<organism evidence="7 8">
    <name type="scientific">Cyphellophora attinorum</name>
    <dbReference type="NCBI Taxonomy" id="1664694"/>
    <lineage>
        <taxon>Eukaryota</taxon>
        <taxon>Fungi</taxon>
        <taxon>Dikarya</taxon>
        <taxon>Ascomycota</taxon>
        <taxon>Pezizomycotina</taxon>
        <taxon>Eurotiomycetes</taxon>
        <taxon>Chaetothyriomycetidae</taxon>
        <taxon>Chaetothyriales</taxon>
        <taxon>Cyphellophoraceae</taxon>
        <taxon>Cyphellophora</taxon>
    </lineage>
</organism>
<dbReference type="PANTHER" id="PTHR10815:SF13">
    <property type="entry name" value="METHYLATED-DNA--PROTEIN-CYSTEINE METHYLTRANSFERASE"/>
    <property type="match status" value="1"/>
</dbReference>
<dbReference type="EMBL" id="LFJN01000012">
    <property type="protein sequence ID" value="KPI40448.1"/>
    <property type="molecule type" value="Genomic_DNA"/>
</dbReference>
<dbReference type="AlphaFoldDB" id="A0A0N0NMK1"/>
<evidence type="ECO:0000313" key="8">
    <source>
        <dbReference type="Proteomes" id="UP000038010"/>
    </source>
</evidence>
<evidence type="ECO:0000256" key="4">
    <source>
        <dbReference type="ARBA" id="ARBA00022763"/>
    </source>
</evidence>
<dbReference type="GeneID" id="28739962"/>
<dbReference type="InterPro" id="IPR036217">
    <property type="entry name" value="MethylDNA_cys_MeTrfase_DNAb"/>
</dbReference>
<name>A0A0N0NMK1_9EURO</name>
<dbReference type="OrthoDB" id="1907495at2759"/>
<dbReference type="Proteomes" id="UP000038010">
    <property type="component" value="Unassembled WGS sequence"/>
</dbReference>
<gene>
    <name evidence="7" type="ORF">AB675_7694</name>
</gene>
<dbReference type="PANTHER" id="PTHR10815">
    <property type="entry name" value="METHYLATED-DNA--PROTEIN-CYSTEINE METHYLTRANSFERASE"/>
    <property type="match status" value="1"/>
</dbReference>
<proteinExistence type="inferred from homology"/>
<protein>
    <recommendedName>
        <fullName evidence="3">Methylated-DNA--protein-cysteine methyltransferase</fullName>
        <ecNumber evidence="2">2.1.1.63</ecNumber>
    </recommendedName>
</protein>
<keyword evidence="8" id="KW-1185">Reference proteome</keyword>
<dbReference type="RefSeq" id="XP_018000411.1">
    <property type="nucleotide sequence ID" value="XM_018148082.1"/>
</dbReference>
<sequence>MAGDESLVAEWKTLYATTLPALAKSRDPAQPKWPVSLDHCFARIILDNTVGQGSQQWDKVIAKPAVKNMNDDQLRAAIELGERISRGEINLCELDQISLMCRGKNEAKYAKSSTGQAKKRKAVEDNDQPTKTAKVEKQQSMLDFGTKSADDKGSTKPKNGVKPDDLTEAQFIEILEQIQKHSSLTPYRRRLYTVLLSVPRGSHTTYAAMSDYLNSSARAVGNGIRNNPFAPDCPCHRVLAADGSIGGFHGDWGKEGKYANDKLKLLRSEGVKFDVKGKVVGKPFRDFHEFEHLQQELKHEAT</sequence>
<dbReference type="EC" id="2.1.1.63" evidence="2"/>
<evidence type="ECO:0000256" key="2">
    <source>
        <dbReference type="ARBA" id="ARBA00011918"/>
    </source>
</evidence>
<evidence type="ECO:0000256" key="3">
    <source>
        <dbReference type="ARBA" id="ARBA00015377"/>
    </source>
</evidence>
<comment type="caution">
    <text evidence="7">The sequence shown here is derived from an EMBL/GenBank/DDBJ whole genome shotgun (WGS) entry which is preliminary data.</text>
</comment>
<keyword evidence="4" id="KW-0227">DNA damage</keyword>
<dbReference type="SUPFAM" id="SSF46767">
    <property type="entry name" value="Methylated DNA-protein cysteine methyltransferase, C-terminal domain"/>
    <property type="match status" value="1"/>
</dbReference>
<evidence type="ECO:0000259" key="6">
    <source>
        <dbReference type="Pfam" id="PF01035"/>
    </source>
</evidence>
<dbReference type="Gene3D" id="1.10.10.10">
    <property type="entry name" value="Winged helix-like DNA-binding domain superfamily/Winged helix DNA-binding domain"/>
    <property type="match status" value="1"/>
</dbReference>
<dbReference type="InterPro" id="IPR036388">
    <property type="entry name" value="WH-like_DNA-bd_sf"/>
</dbReference>
<keyword evidence="7" id="KW-0808">Transferase</keyword>
<dbReference type="GO" id="GO:0003908">
    <property type="term" value="F:methylated-DNA-[protein]-cysteine S-methyltransferase activity"/>
    <property type="evidence" value="ECO:0007669"/>
    <property type="project" value="UniProtKB-EC"/>
</dbReference>
<dbReference type="CDD" id="cd06445">
    <property type="entry name" value="ATase"/>
    <property type="match status" value="1"/>
</dbReference>
<dbReference type="InterPro" id="IPR014048">
    <property type="entry name" value="MethylDNA_cys_MeTrfase_DNA-bd"/>
</dbReference>
<dbReference type="GO" id="GO:0006281">
    <property type="term" value="P:DNA repair"/>
    <property type="evidence" value="ECO:0007669"/>
    <property type="project" value="InterPro"/>
</dbReference>
<evidence type="ECO:0000256" key="5">
    <source>
        <dbReference type="SAM" id="MobiDB-lite"/>
    </source>
</evidence>
<dbReference type="Pfam" id="PF01035">
    <property type="entry name" value="DNA_binding_1"/>
    <property type="match status" value="1"/>
</dbReference>
<dbReference type="GO" id="GO:0032259">
    <property type="term" value="P:methylation"/>
    <property type="evidence" value="ECO:0007669"/>
    <property type="project" value="UniProtKB-KW"/>
</dbReference>
<evidence type="ECO:0000256" key="1">
    <source>
        <dbReference type="ARBA" id="ARBA00008711"/>
    </source>
</evidence>
<comment type="similarity">
    <text evidence="1">Belongs to the MGMT family.</text>
</comment>
<feature type="region of interest" description="Disordered" evidence="5">
    <location>
        <begin position="108"/>
        <end position="163"/>
    </location>
</feature>
<accession>A0A0N0NMK1</accession>
<dbReference type="NCBIfam" id="TIGR00589">
    <property type="entry name" value="ogt"/>
    <property type="match status" value="1"/>
</dbReference>
<dbReference type="STRING" id="1664694.A0A0N0NMK1"/>
<evidence type="ECO:0000313" key="7">
    <source>
        <dbReference type="EMBL" id="KPI40448.1"/>
    </source>
</evidence>